<dbReference type="GO" id="GO:0006310">
    <property type="term" value="P:DNA recombination"/>
    <property type="evidence" value="ECO:0007669"/>
    <property type="project" value="UniProtKB-KW"/>
</dbReference>
<dbReference type="Gene3D" id="1.10.150.130">
    <property type="match status" value="1"/>
</dbReference>
<dbReference type="Proteomes" id="UP000000564">
    <property type="component" value="Chromosome"/>
</dbReference>
<feature type="domain" description="Tyr recombinase" evidence="6">
    <location>
        <begin position="170"/>
        <end position="375"/>
    </location>
</feature>
<keyword evidence="3 5" id="KW-0238">DNA-binding</keyword>
<dbReference type="InterPro" id="IPR002104">
    <property type="entry name" value="Integrase_catalytic"/>
</dbReference>
<dbReference type="AlphaFoldDB" id="A0A0H2UV44"/>
<keyword evidence="2" id="KW-0229">DNA integration</keyword>
<evidence type="ECO:0000256" key="2">
    <source>
        <dbReference type="ARBA" id="ARBA00022908"/>
    </source>
</evidence>
<dbReference type="PANTHER" id="PTHR30349:SF64">
    <property type="entry name" value="PROPHAGE INTEGRASE INTD-RELATED"/>
    <property type="match status" value="1"/>
</dbReference>
<evidence type="ECO:0000313" key="9">
    <source>
        <dbReference type="Proteomes" id="UP000000564"/>
    </source>
</evidence>
<dbReference type="CDD" id="cd01189">
    <property type="entry name" value="INT_ICEBs1_C_like"/>
    <property type="match status" value="1"/>
</dbReference>
<dbReference type="InterPro" id="IPR010998">
    <property type="entry name" value="Integrase_recombinase_N"/>
</dbReference>
<proteinExistence type="inferred from homology"/>
<evidence type="ECO:0000256" key="4">
    <source>
        <dbReference type="ARBA" id="ARBA00023172"/>
    </source>
</evidence>
<sequence length="380" mass="44343">MWIEETDNGKFKFRENYKDPYTGTWKPVSVTMEKDNSRAYKAARKILEQKITEKIAQLKASELLFTELLDEWWAFYKKELKRSSVASLRGNIEEIRETFGIGVKVVNIDPKYVQNYLDNLDCSRNKKERNKSMLNLAFDYAVGLDIIQDNPARRAKLPRVKKTLEDWKKAEEKYLEEDEIKPLLKELYRRPSTYRLGLLAEFISLNGCRIGEAVSIEPCNYESKSRILQLHGTFDHTEGYRNGEKTAPKTLASYRETIMTSRELEILQELEFMNELEKNTNHRYRDMGYLFTTKNGVPIQTNSFNLALKKANERLEDPITKKLTSHIFRHTLISRLAENNVPLKSIMERVGHADAKTTAQIYTHVTKKMKSSVADIMENY</sequence>
<accession>A0A0H2UV44</accession>
<evidence type="ECO:0000259" key="7">
    <source>
        <dbReference type="PROSITE" id="PS51900"/>
    </source>
</evidence>
<organism evidence="8 9">
    <name type="scientific">Streptococcus pyogenes serotype M3 (strain ATCC BAA-595 / MGAS315)</name>
    <dbReference type="NCBI Taxonomy" id="198466"/>
    <lineage>
        <taxon>Bacteria</taxon>
        <taxon>Bacillati</taxon>
        <taxon>Bacillota</taxon>
        <taxon>Bacilli</taxon>
        <taxon>Lactobacillales</taxon>
        <taxon>Streptococcaceae</taxon>
        <taxon>Streptococcus</taxon>
    </lineage>
</organism>
<dbReference type="KEGG" id="spg:SpyM3_1145"/>
<dbReference type="PROSITE" id="PS51900">
    <property type="entry name" value="CB"/>
    <property type="match status" value="1"/>
</dbReference>
<protein>
    <submittedName>
        <fullName evidence="8">Putative integrase-phage-associated</fullName>
    </submittedName>
</protein>
<dbReference type="InterPro" id="IPR013762">
    <property type="entry name" value="Integrase-like_cat_sf"/>
</dbReference>
<dbReference type="Pfam" id="PF00589">
    <property type="entry name" value="Phage_integrase"/>
    <property type="match status" value="1"/>
</dbReference>
<dbReference type="InterPro" id="IPR011010">
    <property type="entry name" value="DNA_brk_join_enz"/>
</dbReference>
<dbReference type="EMBL" id="AE014074">
    <property type="protein sequence ID" value="AAM79752.1"/>
    <property type="molecule type" value="Genomic_DNA"/>
</dbReference>
<dbReference type="RefSeq" id="WP_003051793.1">
    <property type="nucleotide sequence ID" value="NC_004070.1"/>
</dbReference>
<evidence type="ECO:0000256" key="3">
    <source>
        <dbReference type="ARBA" id="ARBA00023125"/>
    </source>
</evidence>
<dbReference type="Gene3D" id="1.10.443.10">
    <property type="entry name" value="Intergrase catalytic core"/>
    <property type="match status" value="1"/>
</dbReference>
<keyword evidence="4" id="KW-0233">DNA recombination</keyword>
<reference evidence="8 9" key="1">
    <citation type="journal article" date="2002" name="Proc. Natl. Acad. Sci. U.S.A.">
        <title>Genome sequence of a serotype M3 strain of group A Streptococcus: phage-encoded toxins, the high-virulence phenotype, and clone emergence.</title>
        <authorList>
            <person name="Beres S.B."/>
            <person name="Sylva G.L."/>
            <person name="Barbian K.D."/>
            <person name="Lei B."/>
            <person name="Hoff J.S."/>
            <person name="Mammarella N.D."/>
            <person name="Liu M.Y."/>
            <person name="Smoot J.C."/>
            <person name="Porcella S.F."/>
            <person name="Parkins L.D."/>
            <person name="Campbell D.S."/>
            <person name="Smith T.M."/>
            <person name="McCormick J.K."/>
            <person name="Leung D.Y."/>
            <person name="Schlievert P.M."/>
            <person name="Musser J.M."/>
        </authorList>
    </citation>
    <scope>NUCLEOTIDE SEQUENCE [LARGE SCALE GENOMIC DNA]</scope>
    <source>
        <strain evidence="9">ATCC BAA-595 / MGAS315</strain>
    </source>
</reference>
<dbReference type="SUPFAM" id="SSF56349">
    <property type="entry name" value="DNA breaking-rejoining enzymes"/>
    <property type="match status" value="1"/>
</dbReference>
<dbReference type="PROSITE" id="PS51898">
    <property type="entry name" value="TYR_RECOMBINASE"/>
    <property type="match status" value="1"/>
</dbReference>
<name>A0A0H2UV44_STRP3</name>
<evidence type="ECO:0000256" key="5">
    <source>
        <dbReference type="PROSITE-ProRule" id="PRU01248"/>
    </source>
</evidence>
<dbReference type="PANTHER" id="PTHR30349">
    <property type="entry name" value="PHAGE INTEGRASE-RELATED"/>
    <property type="match status" value="1"/>
</dbReference>
<dbReference type="HOGENOM" id="CLU_027562_17_6_9"/>
<comment type="similarity">
    <text evidence="1">Belongs to the 'phage' integrase family.</text>
</comment>
<gene>
    <name evidence="8" type="ordered locus">SpyM3_1145</name>
</gene>
<dbReference type="InterPro" id="IPR050090">
    <property type="entry name" value="Tyrosine_recombinase_XerCD"/>
</dbReference>
<dbReference type="Pfam" id="PF14659">
    <property type="entry name" value="Phage_int_SAM_3"/>
    <property type="match status" value="1"/>
</dbReference>
<dbReference type="GO" id="GO:0015074">
    <property type="term" value="P:DNA integration"/>
    <property type="evidence" value="ECO:0007669"/>
    <property type="project" value="UniProtKB-KW"/>
</dbReference>
<evidence type="ECO:0000256" key="1">
    <source>
        <dbReference type="ARBA" id="ARBA00008857"/>
    </source>
</evidence>
<feature type="domain" description="Core-binding (CB)" evidence="7">
    <location>
        <begin position="63"/>
        <end position="142"/>
    </location>
</feature>
<dbReference type="GO" id="GO:0003677">
    <property type="term" value="F:DNA binding"/>
    <property type="evidence" value="ECO:0007669"/>
    <property type="project" value="UniProtKB-UniRule"/>
</dbReference>
<dbReference type="InterPro" id="IPR044068">
    <property type="entry name" value="CB"/>
</dbReference>
<dbReference type="InterPro" id="IPR004107">
    <property type="entry name" value="Integrase_SAM-like_N"/>
</dbReference>
<evidence type="ECO:0000259" key="6">
    <source>
        <dbReference type="PROSITE" id="PS51898"/>
    </source>
</evidence>
<evidence type="ECO:0000313" key="8">
    <source>
        <dbReference type="EMBL" id="AAM79752.1"/>
    </source>
</evidence>